<feature type="transmembrane region" description="Helical" evidence="1">
    <location>
        <begin position="44"/>
        <end position="65"/>
    </location>
</feature>
<evidence type="ECO:0000256" key="1">
    <source>
        <dbReference type="SAM" id="Phobius"/>
    </source>
</evidence>
<evidence type="ECO:0000313" key="2">
    <source>
        <dbReference type="EMBL" id="MBU9711692.1"/>
    </source>
</evidence>
<keyword evidence="1" id="KW-0472">Membrane</keyword>
<dbReference type="EMBL" id="JAHQCS010000079">
    <property type="protein sequence ID" value="MBU9711692.1"/>
    <property type="molecule type" value="Genomic_DNA"/>
</dbReference>
<feature type="transmembrane region" description="Helical" evidence="1">
    <location>
        <begin position="12"/>
        <end position="32"/>
    </location>
</feature>
<organism evidence="2 3">
    <name type="scientific">Evansella tamaricis</name>
    <dbReference type="NCBI Taxonomy" id="2069301"/>
    <lineage>
        <taxon>Bacteria</taxon>
        <taxon>Bacillati</taxon>
        <taxon>Bacillota</taxon>
        <taxon>Bacilli</taxon>
        <taxon>Bacillales</taxon>
        <taxon>Bacillaceae</taxon>
        <taxon>Evansella</taxon>
    </lineage>
</organism>
<sequence length="176" mass="20210">MSKAQRRFWSIFISFILVLMIFLGISEMYVTIHKWIKPSHDVTALRVGLVLGLIITILVSTHSLAKIIRTNPNAVSIGTTNIPNFMYHSDFVEERNLADSKLINKNRDLKGKISKQEEYIDELINELEVKDIELGEVAYISDIFIRHHKNASRLVRSLIQMKIGSGSFVTMFWMSV</sequence>
<protein>
    <submittedName>
        <fullName evidence="2">Uncharacterized protein</fullName>
    </submittedName>
</protein>
<reference evidence="2 3" key="1">
    <citation type="submission" date="2021-06" db="EMBL/GenBank/DDBJ databases">
        <title>Bacillus sp. RD4P76, an endophyte from a halophyte.</title>
        <authorList>
            <person name="Sun J.-Q."/>
        </authorList>
    </citation>
    <scope>NUCLEOTIDE SEQUENCE [LARGE SCALE GENOMIC DNA]</scope>
    <source>
        <strain evidence="2 3">CGMCC 1.15917</strain>
    </source>
</reference>
<name>A0ABS6JDD3_9BACI</name>
<comment type="caution">
    <text evidence="2">The sequence shown here is derived from an EMBL/GenBank/DDBJ whole genome shotgun (WGS) entry which is preliminary data.</text>
</comment>
<evidence type="ECO:0000313" key="3">
    <source>
        <dbReference type="Proteomes" id="UP000784880"/>
    </source>
</evidence>
<dbReference type="Proteomes" id="UP000784880">
    <property type="component" value="Unassembled WGS sequence"/>
</dbReference>
<proteinExistence type="predicted"/>
<keyword evidence="1" id="KW-0812">Transmembrane</keyword>
<gene>
    <name evidence="2" type="ORF">KS419_08085</name>
</gene>
<dbReference type="RefSeq" id="WP_217065696.1">
    <property type="nucleotide sequence ID" value="NZ_JAHQCS010000079.1"/>
</dbReference>
<keyword evidence="1" id="KW-1133">Transmembrane helix</keyword>
<accession>A0ABS6JDD3</accession>
<keyword evidence="3" id="KW-1185">Reference proteome</keyword>